<dbReference type="RefSeq" id="WP_085792083.1">
    <property type="nucleotide sequence ID" value="NZ_FWFK01000004.1"/>
</dbReference>
<comment type="similarity">
    <text evidence="1 5">Belongs to the acylphosphatase family.</text>
</comment>
<dbReference type="PROSITE" id="PS51160">
    <property type="entry name" value="ACYLPHOSPHATASE_3"/>
    <property type="match status" value="1"/>
</dbReference>
<evidence type="ECO:0000256" key="4">
    <source>
        <dbReference type="PROSITE-ProRule" id="PRU00520"/>
    </source>
</evidence>
<dbReference type="EC" id="3.6.1.7" evidence="2 4"/>
<keyword evidence="4 7" id="KW-0378">Hydrolase</keyword>
<dbReference type="PANTHER" id="PTHR47268:SF4">
    <property type="entry name" value="ACYLPHOSPHATASE"/>
    <property type="match status" value="1"/>
</dbReference>
<dbReference type="InterPro" id="IPR020456">
    <property type="entry name" value="Acylphosphatase"/>
</dbReference>
<name>A0A1X6ZE94_9RHOB</name>
<proteinExistence type="inferred from homology"/>
<protein>
    <recommendedName>
        <fullName evidence="2 4">acylphosphatase</fullName>
        <ecNumber evidence="2 4">3.6.1.7</ecNumber>
    </recommendedName>
</protein>
<evidence type="ECO:0000256" key="1">
    <source>
        <dbReference type="ARBA" id="ARBA00005614"/>
    </source>
</evidence>
<dbReference type="SUPFAM" id="SSF54975">
    <property type="entry name" value="Acylphosphatase/BLUF domain-like"/>
    <property type="match status" value="1"/>
</dbReference>
<dbReference type="Gene3D" id="3.30.70.100">
    <property type="match status" value="1"/>
</dbReference>
<organism evidence="7 8">
    <name type="scientific">Roseivivax jejudonensis</name>
    <dbReference type="NCBI Taxonomy" id="1529041"/>
    <lineage>
        <taxon>Bacteria</taxon>
        <taxon>Pseudomonadati</taxon>
        <taxon>Pseudomonadota</taxon>
        <taxon>Alphaproteobacteria</taxon>
        <taxon>Rhodobacterales</taxon>
        <taxon>Roseobacteraceae</taxon>
        <taxon>Roseivivax</taxon>
    </lineage>
</organism>
<feature type="domain" description="Acylphosphatase-like" evidence="6">
    <location>
        <begin position="5"/>
        <end position="94"/>
    </location>
</feature>
<keyword evidence="8" id="KW-1185">Reference proteome</keyword>
<accession>A0A1X6ZE94</accession>
<feature type="active site" evidence="4">
    <location>
        <position position="38"/>
    </location>
</feature>
<dbReference type="Pfam" id="PF00708">
    <property type="entry name" value="Acylphosphatase"/>
    <property type="match status" value="1"/>
</dbReference>
<reference evidence="7 8" key="1">
    <citation type="submission" date="2017-03" db="EMBL/GenBank/DDBJ databases">
        <authorList>
            <person name="Afonso C.L."/>
            <person name="Miller P.J."/>
            <person name="Scott M.A."/>
            <person name="Spackman E."/>
            <person name="Goraichik I."/>
            <person name="Dimitrov K.M."/>
            <person name="Suarez D.L."/>
            <person name="Swayne D.E."/>
        </authorList>
    </citation>
    <scope>NUCLEOTIDE SEQUENCE [LARGE SCALE GENOMIC DNA]</scope>
    <source>
        <strain evidence="7 8">CECT 8625</strain>
    </source>
</reference>
<evidence type="ECO:0000313" key="7">
    <source>
        <dbReference type="EMBL" id="SLN48753.1"/>
    </source>
</evidence>
<gene>
    <name evidence="7" type="primary">acyP</name>
    <name evidence="7" type="ORF">ROJ8625_02386</name>
</gene>
<dbReference type="AlphaFoldDB" id="A0A1X6ZE94"/>
<evidence type="ECO:0000259" key="6">
    <source>
        <dbReference type="PROSITE" id="PS51160"/>
    </source>
</evidence>
<comment type="catalytic activity">
    <reaction evidence="3 4">
        <text>an acyl phosphate + H2O = a carboxylate + phosphate + H(+)</text>
        <dbReference type="Rhea" id="RHEA:14965"/>
        <dbReference type="ChEBI" id="CHEBI:15377"/>
        <dbReference type="ChEBI" id="CHEBI:15378"/>
        <dbReference type="ChEBI" id="CHEBI:29067"/>
        <dbReference type="ChEBI" id="CHEBI:43474"/>
        <dbReference type="ChEBI" id="CHEBI:59918"/>
        <dbReference type="EC" id="3.6.1.7"/>
    </reaction>
</comment>
<dbReference type="InterPro" id="IPR036046">
    <property type="entry name" value="Acylphosphatase-like_dom_sf"/>
</dbReference>
<sequence>MAETAMQVMVNGKVQGVGYRDFVREAAAARHVRGWVRNAGDGSVEAALAGEALDLEAVVADMRAGPRAAQVAEVETQPGDLEAVRGCKDVEIRD</sequence>
<feature type="active site" evidence="4">
    <location>
        <position position="20"/>
    </location>
</feature>
<dbReference type="InterPro" id="IPR001792">
    <property type="entry name" value="Acylphosphatase-like_dom"/>
</dbReference>
<evidence type="ECO:0000256" key="2">
    <source>
        <dbReference type="ARBA" id="ARBA00012150"/>
    </source>
</evidence>
<dbReference type="Proteomes" id="UP000193570">
    <property type="component" value="Unassembled WGS sequence"/>
</dbReference>
<dbReference type="PROSITE" id="PS00151">
    <property type="entry name" value="ACYLPHOSPHATASE_2"/>
    <property type="match status" value="1"/>
</dbReference>
<dbReference type="InterPro" id="IPR017968">
    <property type="entry name" value="Acylphosphatase_CS"/>
</dbReference>
<evidence type="ECO:0000256" key="3">
    <source>
        <dbReference type="ARBA" id="ARBA00047645"/>
    </source>
</evidence>
<evidence type="ECO:0000256" key="5">
    <source>
        <dbReference type="RuleBase" id="RU004168"/>
    </source>
</evidence>
<dbReference type="GO" id="GO:0003998">
    <property type="term" value="F:acylphosphatase activity"/>
    <property type="evidence" value="ECO:0007669"/>
    <property type="project" value="UniProtKB-EC"/>
</dbReference>
<dbReference type="OrthoDB" id="5295388at2"/>
<dbReference type="PANTHER" id="PTHR47268">
    <property type="entry name" value="ACYLPHOSPHATASE"/>
    <property type="match status" value="1"/>
</dbReference>
<dbReference type="EMBL" id="FWFK01000004">
    <property type="protein sequence ID" value="SLN48753.1"/>
    <property type="molecule type" value="Genomic_DNA"/>
</dbReference>
<evidence type="ECO:0000313" key="8">
    <source>
        <dbReference type="Proteomes" id="UP000193570"/>
    </source>
</evidence>